<dbReference type="Pfam" id="PF19578">
    <property type="entry name" value="DUF6090"/>
    <property type="match status" value="1"/>
</dbReference>
<dbReference type="AlphaFoldDB" id="A0A842IYM0"/>
<feature type="coiled-coil region" evidence="1">
    <location>
        <begin position="130"/>
        <end position="157"/>
    </location>
</feature>
<evidence type="ECO:0000256" key="2">
    <source>
        <dbReference type="SAM" id="Phobius"/>
    </source>
</evidence>
<feature type="transmembrane region" description="Helical" evidence="2">
    <location>
        <begin position="21"/>
        <end position="42"/>
    </location>
</feature>
<sequence length="350" mass="41714">MIKFFRHIRKSLIEKNKMGKYFKYAIGEILLVVIGILIALQINNWNENKKIENEITQTISDLENDLTYNHKEAQRILKFYYQLDSLTKLGIYKKLKKEDYYENNFLDYITTNWDQLRPKTSNIIKLIDYEKDAKKEYKEVIEEAKLLRDQKVDLDSNWEHVTKVISDELEYMSQYLFTSAKDSINKEAKINFFLHNPEYEKRLYKSWSMNQVYYDNISRYMAVNLATLLKIKQANKDFDTSQMKQLLAHYNMKPFKKAACSESQITTQQYRKYRASHLIVNTTKDSMFLNLYFDKKATSQLILEPYQMARSYSYFVGVDGNQNVLYEQVDNSGNCIKKFRAIQNGYLIIE</sequence>
<organism evidence="3 4">
    <name type="scientific">Winogradskyella flava</name>
    <dbReference type="NCBI Taxonomy" id="1884876"/>
    <lineage>
        <taxon>Bacteria</taxon>
        <taxon>Pseudomonadati</taxon>
        <taxon>Bacteroidota</taxon>
        <taxon>Flavobacteriia</taxon>
        <taxon>Flavobacteriales</taxon>
        <taxon>Flavobacteriaceae</taxon>
        <taxon>Winogradskyella</taxon>
    </lineage>
</organism>
<dbReference type="InterPro" id="IPR045749">
    <property type="entry name" value="DUF6090"/>
</dbReference>
<evidence type="ECO:0000313" key="3">
    <source>
        <dbReference type="EMBL" id="MBC2846387.1"/>
    </source>
</evidence>
<keyword evidence="1" id="KW-0175">Coiled coil</keyword>
<gene>
    <name evidence="3" type="ORF">H7F21_14875</name>
</gene>
<reference evidence="3" key="1">
    <citation type="submission" date="2020-08" db="EMBL/GenBank/DDBJ databases">
        <title>Winogradskyella ouciana sp. nov., isolated from the hadal seawater of the Mariana Trench.</title>
        <authorList>
            <person name="He X."/>
        </authorList>
    </citation>
    <scope>NUCLEOTIDE SEQUENCE [LARGE SCALE GENOMIC DNA]</scope>
    <source>
        <strain evidence="3">KCTC 52348</strain>
    </source>
</reference>
<protein>
    <submittedName>
        <fullName evidence="3">Uncharacterized protein</fullName>
    </submittedName>
</protein>
<dbReference type="RefSeq" id="WP_185790224.1">
    <property type="nucleotide sequence ID" value="NZ_JACLCP010000005.1"/>
</dbReference>
<evidence type="ECO:0000256" key="1">
    <source>
        <dbReference type="SAM" id="Coils"/>
    </source>
</evidence>
<keyword evidence="4" id="KW-1185">Reference proteome</keyword>
<name>A0A842IYM0_9FLAO</name>
<evidence type="ECO:0000313" key="4">
    <source>
        <dbReference type="Proteomes" id="UP000533900"/>
    </source>
</evidence>
<keyword evidence="2" id="KW-0812">Transmembrane</keyword>
<keyword evidence="2" id="KW-1133">Transmembrane helix</keyword>
<dbReference type="Proteomes" id="UP000533900">
    <property type="component" value="Unassembled WGS sequence"/>
</dbReference>
<accession>A0A842IYM0</accession>
<comment type="caution">
    <text evidence="3">The sequence shown here is derived from an EMBL/GenBank/DDBJ whole genome shotgun (WGS) entry which is preliminary data.</text>
</comment>
<dbReference type="EMBL" id="JACLCP010000005">
    <property type="protein sequence ID" value="MBC2846387.1"/>
    <property type="molecule type" value="Genomic_DNA"/>
</dbReference>
<proteinExistence type="predicted"/>
<keyword evidence="2" id="KW-0472">Membrane</keyword>